<dbReference type="AlphaFoldDB" id="A0A811YUF1"/>
<dbReference type="EMBL" id="CAJHUB010000748">
    <property type="protein sequence ID" value="CAD7680149.1"/>
    <property type="molecule type" value="Genomic_DNA"/>
</dbReference>
<reference evidence="1" key="1">
    <citation type="submission" date="2020-12" db="EMBL/GenBank/DDBJ databases">
        <authorList>
            <consortium name="Molecular Ecology Group"/>
        </authorList>
    </citation>
    <scope>NUCLEOTIDE SEQUENCE</scope>
    <source>
        <strain evidence="1">TBG_1078</strain>
    </source>
</reference>
<proteinExistence type="predicted"/>
<evidence type="ECO:0000313" key="2">
    <source>
        <dbReference type="Proteomes" id="UP000645828"/>
    </source>
</evidence>
<name>A0A811YUF1_NYCPR</name>
<keyword evidence="2" id="KW-1185">Reference proteome</keyword>
<evidence type="ECO:0000313" key="1">
    <source>
        <dbReference type="EMBL" id="CAD7680149.1"/>
    </source>
</evidence>
<comment type="caution">
    <text evidence="1">The sequence shown here is derived from an EMBL/GenBank/DDBJ whole genome shotgun (WGS) entry which is preliminary data.</text>
</comment>
<gene>
    <name evidence="1" type="ORF">NYPRO_LOCUS12948</name>
</gene>
<protein>
    <submittedName>
        <fullName evidence="1">(raccoon dog) hypothetical protein</fullName>
    </submittedName>
</protein>
<organism evidence="1 2">
    <name type="scientific">Nyctereutes procyonoides</name>
    <name type="common">Raccoon dog</name>
    <name type="synonym">Canis procyonoides</name>
    <dbReference type="NCBI Taxonomy" id="34880"/>
    <lineage>
        <taxon>Eukaryota</taxon>
        <taxon>Metazoa</taxon>
        <taxon>Chordata</taxon>
        <taxon>Craniata</taxon>
        <taxon>Vertebrata</taxon>
        <taxon>Euteleostomi</taxon>
        <taxon>Mammalia</taxon>
        <taxon>Eutheria</taxon>
        <taxon>Laurasiatheria</taxon>
        <taxon>Carnivora</taxon>
        <taxon>Caniformia</taxon>
        <taxon>Canidae</taxon>
        <taxon>Nyctereutes</taxon>
    </lineage>
</organism>
<dbReference type="Proteomes" id="UP000645828">
    <property type="component" value="Unassembled WGS sequence"/>
</dbReference>
<accession>A0A811YUF1</accession>
<sequence length="38" mass="4186">MAEPSLVTPSMLSLCRLTRWLLAGWVVGCTDSVYKVVC</sequence>